<accession>T1KMA1</accession>
<keyword evidence="2" id="KW-0677">Repeat</keyword>
<dbReference type="eggNOG" id="KOG0048">
    <property type="taxonomic scope" value="Eukaryota"/>
</dbReference>
<evidence type="ECO:0000313" key="7">
    <source>
        <dbReference type="Proteomes" id="UP000015104"/>
    </source>
</evidence>
<evidence type="ECO:0000256" key="1">
    <source>
        <dbReference type="ARBA" id="ARBA00004123"/>
    </source>
</evidence>
<feature type="domain" description="HTH myb-type" evidence="5">
    <location>
        <begin position="168"/>
        <end position="203"/>
    </location>
</feature>
<protein>
    <recommendedName>
        <fullName evidence="8">HTH myb-type domain-containing protein</fullName>
    </recommendedName>
</protein>
<sequence length="248" mass="29382">MSMLRKKLRISRGQNKVVHSCDLLDCYFKRVIVRTLVAVSQIILNCIAPDALAEMKQARFYLTRRENSFDSFDSGELKICRELCRIPCYSDHSENLFILLTRLNFIFQNLLKGLSPKEFSKIDFRLSTTTCGKYGPKKWTVIARELKGRIGKQCRERWHNHLNPQIIKSSWTDEKERTIIEAHRTWGNQWAKIAKLLPGRTDNKKNFNQFNYLASYFYLSLFRLSLFRPSLFWLSLFYFRCFDPLPSK</sequence>
<dbReference type="EMBL" id="CAEY01000240">
    <property type="status" value="NOT_ANNOTATED_CDS"/>
    <property type="molecule type" value="Genomic_DNA"/>
</dbReference>
<dbReference type="HOGENOM" id="CLU_028567_26_4_1"/>
<name>T1KMA1_TETUR</name>
<dbReference type="PROSITE" id="PS50090">
    <property type="entry name" value="MYB_LIKE"/>
    <property type="match status" value="2"/>
</dbReference>
<proteinExistence type="predicted"/>
<dbReference type="AlphaFoldDB" id="T1KMA1"/>
<evidence type="ECO:0000259" key="4">
    <source>
        <dbReference type="PROSITE" id="PS50090"/>
    </source>
</evidence>
<evidence type="ECO:0000259" key="5">
    <source>
        <dbReference type="PROSITE" id="PS51294"/>
    </source>
</evidence>
<evidence type="ECO:0000313" key="6">
    <source>
        <dbReference type="EnsemblMetazoa" id="tetur15g00890.1"/>
    </source>
</evidence>
<dbReference type="GO" id="GO:0000978">
    <property type="term" value="F:RNA polymerase II cis-regulatory region sequence-specific DNA binding"/>
    <property type="evidence" value="ECO:0007669"/>
    <property type="project" value="TreeGrafter"/>
</dbReference>
<keyword evidence="7" id="KW-1185">Reference proteome</keyword>
<dbReference type="SUPFAM" id="SSF46689">
    <property type="entry name" value="Homeodomain-like"/>
    <property type="match status" value="1"/>
</dbReference>
<dbReference type="InterPro" id="IPR001005">
    <property type="entry name" value="SANT/Myb"/>
</dbReference>
<dbReference type="Proteomes" id="UP000015104">
    <property type="component" value="Unassembled WGS sequence"/>
</dbReference>
<dbReference type="InterPro" id="IPR050560">
    <property type="entry name" value="MYB_TF"/>
</dbReference>
<comment type="subcellular location">
    <subcellularLocation>
        <location evidence="1">Nucleus</location>
    </subcellularLocation>
</comment>
<dbReference type="Gene3D" id="1.10.10.60">
    <property type="entry name" value="Homeodomain-like"/>
    <property type="match status" value="2"/>
</dbReference>
<feature type="domain" description="HTH myb-type" evidence="5">
    <location>
        <begin position="133"/>
        <end position="166"/>
    </location>
</feature>
<dbReference type="Pfam" id="PF13921">
    <property type="entry name" value="Myb_DNA-bind_6"/>
    <property type="match status" value="1"/>
</dbReference>
<feature type="domain" description="Myb-like" evidence="4">
    <location>
        <begin position="133"/>
        <end position="162"/>
    </location>
</feature>
<dbReference type="PANTHER" id="PTHR45614">
    <property type="entry name" value="MYB PROTEIN-RELATED"/>
    <property type="match status" value="1"/>
</dbReference>
<dbReference type="GO" id="GO:0045944">
    <property type="term" value="P:positive regulation of transcription by RNA polymerase II"/>
    <property type="evidence" value="ECO:0007669"/>
    <property type="project" value="TreeGrafter"/>
</dbReference>
<evidence type="ECO:0008006" key="8">
    <source>
        <dbReference type="Google" id="ProtNLM"/>
    </source>
</evidence>
<dbReference type="SMART" id="SM00717">
    <property type="entry name" value="SANT"/>
    <property type="match status" value="2"/>
</dbReference>
<dbReference type="PANTHER" id="PTHR45614:SF25">
    <property type="entry name" value="MYB PROTEIN"/>
    <property type="match status" value="1"/>
</dbReference>
<evidence type="ECO:0000256" key="2">
    <source>
        <dbReference type="ARBA" id="ARBA00022737"/>
    </source>
</evidence>
<dbReference type="InterPro" id="IPR009057">
    <property type="entry name" value="Homeodomain-like_sf"/>
</dbReference>
<dbReference type="CDD" id="cd00167">
    <property type="entry name" value="SANT"/>
    <property type="match status" value="2"/>
</dbReference>
<dbReference type="InterPro" id="IPR017930">
    <property type="entry name" value="Myb_dom"/>
</dbReference>
<dbReference type="GO" id="GO:0005634">
    <property type="term" value="C:nucleus"/>
    <property type="evidence" value="ECO:0007669"/>
    <property type="project" value="UniProtKB-SubCell"/>
</dbReference>
<dbReference type="STRING" id="32264.T1KMA1"/>
<dbReference type="GO" id="GO:0000278">
    <property type="term" value="P:mitotic cell cycle"/>
    <property type="evidence" value="ECO:0007669"/>
    <property type="project" value="TreeGrafter"/>
</dbReference>
<dbReference type="GO" id="GO:0000981">
    <property type="term" value="F:DNA-binding transcription factor activity, RNA polymerase II-specific"/>
    <property type="evidence" value="ECO:0007669"/>
    <property type="project" value="TreeGrafter"/>
</dbReference>
<reference evidence="7" key="1">
    <citation type="submission" date="2011-08" db="EMBL/GenBank/DDBJ databases">
        <authorList>
            <person name="Rombauts S."/>
        </authorList>
    </citation>
    <scope>NUCLEOTIDE SEQUENCE</scope>
    <source>
        <strain evidence="7">London</strain>
    </source>
</reference>
<dbReference type="EnsemblMetazoa" id="tetur15g00890.1">
    <property type="protein sequence ID" value="tetur15g00890.1"/>
    <property type="gene ID" value="tetur15g00890"/>
</dbReference>
<evidence type="ECO:0000256" key="3">
    <source>
        <dbReference type="ARBA" id="ARBA00023125"/>
    </source>
</evidence>
<keyword evidence="3" id="KW-0238">DNA-binding</keyword>
<feature type="domain" description="Myb-like" evidence="4">
    <location>
        <begin position="163"/>
        <end position="213"/>
    </location>
</feature>
<dbReference type="PROSITE" id="PS51294">
    <property type="entry name" value="HTH_MYB"/>
    <property type="match status" value="2"/>
</dbReference>
<organism evidence="6 7">
    <name type="scientific">Tetranychus urticae</name>
    <name type="common">Two-spotted spider mite</name>
    <dbReference type="NCBI Taxonomy" id="32264"/>
    <lineage>
        <taxon>Eukaryota</taxon>
        <taxon>Metazoa</taxon>
        <taxon>Ecdysozoa</taxon>
        <taxon>Arthropoda</taxon>
        <taxon>Chelicerata</taxon>
        <taxon>Arachnida</taxon>
        <taxon>Acari</taxon>
        <taxon>Acariformes</taxon>
        <taxon>Trombidiformes</taxon>
        <taxon>Prostigmata</taxon>
        <taxon>Eleutherengona</taxon>
        <taxon>Raphignathae</taxon>
        <taxon>Tetranychoidea</taxon>
        <taxon>Tetranychidae</taxon>
        <taxon>Tetranychus</taxon>
    </lineage>
</organism>
<reference evidence="6" key="2">
    <citation type="submission" date="2015-06" db="UniProtKB">
        <authorList>
            <consortium name="EnsemblMetazoa"/>
        </authorList>
    </citation>
    <scope>IDENTIFICATION</scope>
</reference>
<dbReference type="FunFam" id="1.10.10.60:FF:000010">
    <property type="entry name" value="Transcriptional activator Myb isoform A"/>
    <property type="match status" value="1"/>
</dbReference>